<dbReference type="GO" id="GO:0017038">
    <property type="term" value="P:protein import"/>
    <property type="evidence" value="ECO:0007669"/>
    <property type="project" value="TreeGrafter"/>
</dbReference>
<keyword evidence="4 9" id="KW-0812">Transmembrane</keyword>
<feature type="transmembrane region" description="Helical" evidence="9">
    <location>
        <begin position="12"/>
        <end position="30"/>
    </location>
</feature>
<dbReference type="PANTHER" id="PTHR30625">
    <property type="entry name" value="PROTEIN TOLQ"/>
    <property type="match status" value="1"/>
</dbReference>
<dbReference type="InterPro" id="IPR002898">
    <property type="entry name" value="MotA_ExbB_proton_chnl"/>
</dbReference>
<organism evidence="11 12">
    <name type="scientific">Halobacteriovorax marinus</name>
    <dbReference type="NCBI Taxonomy" id="97084"/>
    <lineage>
        <taxon>Bacteria</taxon>
        <taxon>Pseudomonadati</taxon>
        <taxon>Bdellovibrionota</taxon>
        <taxon>Bacteriovoracia</taxon>
        <taxon>Bacteriovoracales</taxon>
        <taxon>Halobacteriovoraceae</taxon>
        <taxon>Halobacteriovorax</taxon>
    </lineage>
</organism>
<evidence type="ECO:0000256" key="9">
    <source>
        <dbReference type="SAM" id="Phobius"/>
    </source>
</evidence>
<feature type="domain" description="MotA/TolQ/ExbB proton channel" evidence="10">
    <location>
        <begin position="72"/>
        <end position="191"/>
    </location>
</feature>
<keyword evidence="6 9" id="KW-1133">Transmembrane helix</keyword>
<evidence type="ECO:0000313" key="11">
    <source>
        <dbReference type="EMBL" id="OUR97488.1"/>
    </source>
</evidence>
<keyword evidence="2 8" id="KW-0813">Transport</keyword>
<dbReference type="AlphaFoldDB" id="A0A1Y5F9C2"/>
<dbReference type="Pfam" id="PF01618">
    <property type="entry name" value="MotA_ExbB"/>
    <property type="match status" value="1"/>
</dbReference>
<name>A0A1Y5F9C2_9BACT</name>
<comment type="caution">
    <text evidence="11">The sequence shown here is derived from an EMBL/GenBank/DDBJ whole genome shotgun (WGS) entry which is preliminary data.</text>
</comment>
<dbReference type="Proteomes" id="UP000196531">
    <property type="component" value="Unassembled WGS sequence"/>
</dbReference>
<protein>
    <recommendedName>
        <fullName evidence="10">MotA/TolQ/ExbB proton channel domain-containing protein</fullName>
    </recommendedName>
</protein>
<keyword evidence="3" id="KW-1003">Cell membrane</keyword>
<proteinExistence type="inferred from homology"/>
<keyword evidence="5 8" id="KW-0653">Protein transport</keyword>
<evidence type="ECO:0000256" key="5">
    <source>
        <dbReference type="ARBA" id="ARBA00022927"/>
    </source>
</evidence>
<evidence type="ECO:0000256" key="2">
    <source>
        <dbReference type="ARBA" id="ARBA00022448"/>
    </source>
</evidence>
<evidence type="ECO:0000256" key="8">
    <source>
        <dbReference type="RuleBase" id="RU004057"/>
    </source>
</evidence>
<dbReference type="GO" id="GO:0005886">
    <property type="term" value="C:plasma membrane"/>
    <property type="evidence" value="ECO:0007669"/>
    <property type="project" value="UniProtKB-SubCell"/>
</dbReference>
<evidence type="ECO:0000256" key="4">
    <source>
        <dbReference type="ARBA" id="ARBA00022692"/>
    </source>
</evidence>
<accession>A0A1Y5F9C2</accession>
<evidence type="ECO:0000256" key="3">
    <source>
        <dbReference type="ARBA" id="ARBA00022475"/>
    </source>
</evidence>
<evidence type="ECO:0000313" key="12">
    <source>
        <dbReference type="Proteomes" id="UP000196531"/>
    </source>
</evidence>
<feature type="transmembrane region" description="Helical" evidence="9">
    <location>
        <begin position="158"/>
        <end position="179"/>
    </location>
</feature>
<dbReference type="EMBL" id="MAAO01000006">
    <property type="protein sequence ID" value="OUR97488.1"/>
    <property type="molecule type" value="Genomic_DNA"/>
</dbReference>
<gene>
    <name evidence="11" type="ORF">A9Q84_12375</name>
</gene>
<evidence type="ECO:0000256" key="1">
    <source>
        <dbReference type="ARBA" id="ARBA00004651"/>
    </source>
</evidence>
<evidence type="ECO:0000256" key="6">
    <source>
        <dbReference type="ARBA" id="ARBA00022989"/>
    </source>
</evidence>
<sequence>MQTLAIFMDEGGIFMWIIFATWIFGIAVSLERIKSLFTYDIDGSSLMNMIKKHVLNNDVQKAIQSCSNSNALLPMVLKSGLKRANQDKEQIQDAIDSTILEVVPKVDKRMSYLGLVANVSTLIGLLGTIYGLIQSFAAVANADPSSKAKLLALGISKAMNTTALGLISAISIMVVHNILSNKSDKILAEVEEYSLKLVDLLGTKKRKMPPVPETSKAA</sequence>
<keyword evidence="7 9" id="KW-0472">Membrane</keyword>
<reference evidence="12" key="1">
    <citation type="journal article" date="2017" name="Proc. Natl. Acad. Sci. U.S.A.">
        <title>Simulation of Deepwater Horizon oil plume reveals substrate specialization within a complex community of hydrocarbon-degraders.</title>
        <authorList>
            <person name="Hu P."/>
            <person name="Dubinsky E.A."/>
            <person name="Probst A.J."/>
            <person name="Wang J."/>
            <person name="Sieber C.M.K."/>
            <person name="Tom L.M."/>
            <person name="Gardinali P."/>
            <person name="Banfield J.F."/>
            <person name="Atlas R.M."/>
            <person name="Andersen G.L."/>
        </authorList>
    </citation>
    <scope>NUCLEOTIDE SEQUENCE [LARGE SCALE GENOMIC DNA]</scope>
</reference>
<comment type="subcellular location">
    <subcellularLocation>
        <location evidence="1">Cell membrane</location>
        <topology evidence="1">Multi-pass membrane protein</topology>
    </subcellularLocation>
    <subcellularLocation>
        <location evidence="8">Membrane</location>
        <topology evidence="8">Multi-pass membrane protein</topology>
    </subcellularLocation>
</comment>
<dbReference type="PANTHER" id="PTHR30625:SF15">
    <property type="entry name" value="BIOPOLYMER TRANSPORT PROTEIN EXBB"/>
    <property type="match status" value="1"/>
</dbReference>
<feature type="transmembrane region" description="Helical" evidence="9">
    <location>
        <begin position="115"/>
        <end position="138"/>
    </location>
</feature>
<dbReference type="InterPro" id="IPR050790">
    <property type="entry name" value="ExbB/TolQ_transport"/>
</dbReference>
<comment type="similarity">
    <text evidence="8">Belongs to the exbB/tolQ family.</text>
</comment>
<evidence type="ECO:0000256" key="7">
    <source>
        <dbReference type="ARBA" id="ARBA00023136"/>
    </source>
</evidence>
<evidence type="ECO:0000259" key="10">
    <source>
        <dbReference type="Pfam" id="PF01618"/>
    </source>
</evidence>